<proteinExistence type="predicted"/>
<evidence type="ECO:0008006" key="3">
    <source>
        <dbReference type="Google" id="ProtNLM"/>
    </source>
</evidence>
<organism evidence="1 2">
    <name type="scientific">Streptococcus oralis subsp. oralis</name>
    <dbReference type="NCBI Taxonomy" id="1891914"/>
    <lineage>
        <taxon>Bacteria</taxon>
        <taxon>Bacillati</taxon>
        <taxon>Bacillota</taxon>
        <taxon>Bacilli</taxon>
        <taxon>Lactobacillales</taxon>
        <taxon>Streptococcaceae</taxon>
        <taxon>Streptococcus</taxon>
    </lineage>
</organism>
<name>A0A1X1I5G6_STROR</name>
<comment type="caution">
    <text evidence="1">The sequence shown here is derived from an EMBL/GenBank/DDBJ whole genome shotgun (WGS) entry which is preliminary data.</text>
</comment>
<gene>
    <name evidence="1" type="ORF">B7715_00710</name>
</gene>
<reference evidence="1 2" key="1">
    <citation type="journal article" date="2016" name="Eur. J. Clin. Microbiol. Infect. Dis.">
        <title>Whole genome sequencing as a tool for phylogenetic analysis of clinical strains of Mitis group streptococci.</title>
        <authorList>
            <person name="Rasmussen L.H."/>
            <person name="Dargis R."/>
            <person name="Hojholt K."/>
            <person name="Christensen J.J."/>
            <person name="Skovgaard O."/>
            <person name="Justesen U.S."/>
            <person name="Rosenvinge F.S."/>
            <person name="Moser C."/>
            <person name="Lukjancenko O."/>
            <person name="Rasmussen S."/>
            <person name="Nielsen X.C."/>
        </authorList>
    </citation>
    <scope>NUCLEOTIDE SEQUENCE [LARGE SCALE GENOMIC DNA]</scope>
    <source>
        <strain evidence="1 2">OD_321121_09</strain>
    </source>
</reference>
<dbReference type="EMBL" id="NCUQ01000008">
    <property type="protein sequence ID" value="ORO68329.1"/>
    <property type="molecule type" value="Genomic_DNA"/>
</dbReference>
<evidence type="ECO:0000313" key="2">
    <source>
        <dbReference type="Proteomes" id="UP000193961"/>
    </source>
</evidence>
<protein>
    <recommendedName>
        <fullName evidence="3">Triacylglycerol lipase</fullName>
    </recommendedName>
</protein>
<dbReference type="Proteomes" id="UP000193961">
    <property type="component" value="Unassembled WGS sequence"/>
</dbReference>
<sequence length="417" mass="46684">MTFNYTDNQLNNLNQDFAVYSVNKEFSDRNKKKFVTAIPKNENETNTITTSDGQEFRVVATKSDIETGFDGLAVAPIVNGKPDYKNVAVIAAGTDPDSPVNKSMFVSRDVNSAIIAKKMYLSPQYKVADQFVKEIMDDPRYEVSQLSGYSQGSYMLKVGAKYHIPTTTFNAWFKYGALTLEEKAFIENNPAMFIDYRRKHDDVVRWNDFNHPEWYSGITDSMPSTIHWLDGSSHKIGDWEFDPATGQLVDGKGGKPLISGVYRAYANSLRGMAHYKDLKSKWSSGGISSSEEIYLDAAQGSILSSSMATAARTGADEVSALAKKANQELQEIWSKIDFTSYTALAPYEVDAIFASQGITQAQFIDTFQTETNQTATKMNASAQAFEQLDKQLQDVIEKTVATDTQFAKEFRQWKEKM</sequence>
<accession>A0A1X1I5G6</accession>
<dbReference type="RefSeq" id="WP_084881266.1">
    <property type="nucleotide sequence ID" value="NZ_NCUQ01000008.1"/>
</dbReference>
<dbReference type="AlphaFoldDB" id="A0A1X1I5G6"/>
<evidence type="ECO:0000313" key="1">
    <source>
        <dbReference type="EMBL" id="ORO68329.1"/>
    </source>
</evidence>